<dbReference type="Gene3D" id="6.10.140.2220">
    <property type="match status" value="1"/>
</dbReference>
<dbReference type="Pfam" id="PF01753">
    <property type="entry name" value="zf-MYND"/>
    <property type="match status" value="1"/>
</dbReference>
<reference evidence="6" key="1">
    <citation type="submission" date="2023-06" db="EMBL/GenBank/DDBJ databases">
        <title>Survivors Of The Sea: Transcriptome response of Skeletonema marinoi to long-term dormancy.</title>
        <authorList>
            <person name="Pinder M.I.M."/>
            <person name="Kourtchenko O."/>
            <person name="Robertson E.K."/>
            <person name="Larsson T."/>
            <person name="Maumus F."/>
            <person name="Osuna-Cruz C.M."/>
            <person name="Vancaester E."/>
            <person name="Stenow R."/>
            <person name="Vandepoele K."/>
            <person name="Ploug H."/>
            <person name="Bruchert V."/>
            <person name="Godhe A."/>
            <person name="Topel M."/>
        </authorList>
    </citation>
    <scope>NUCLEOTIDE SEQUENCE</scope>
    <source>
        <strain evidence="6">R05AC</strain>
    </source>
</reference>
<accession>A0AAD9DEN6</accession>
<gene>
    <name evidence="6" type="ORF">QTG54_004965</name>
</gene>
<name>A0AAD9DEN6_9STRA</name>
<comment type="caution">
    <text evidence="6">The sequence shown here is derived from an EMBL/GenBank/DDBJ whole genome shotgun (WGS) entry which is preliminary data.</text>
</comment>
<evidence type="ECO:0000313" key="7">
    <source>
        <dbReference type="Proteomes" id="UP001224775"/>
    </source>
</evidence>
<keyword evidence="1" id="KW-0479">Metal-binding</keyword>
<keyword evidence="3" id="KW-0862">Zinc</keyword>
<protein>
    <recommendedName>
        <fullName evidence="5">MYND-type domain-containing protein</fullName>
    </recommendedName>
</protein>
<dbReference type="SUPFAM" id="SSF144232">
    <property type="entry name" value="HIT/MYND zinc finger-like"/>
    <property type="match status" value="1"/>
</dbReference>
<evidence type="ECO:0000259" key="5">
    <source>
        <dbReference type="PROSITE" id="PS50865"/>
    </source>
</evidence>
<evidence type="ECO:0000256" key="1">
    <source>
        <dbReference type="ARBA" id="ARBA00022723"/>
    </source>
</evidence>
<dbReference type="GO" id="GO:0008270">
    <property type="term" value="F:zinc ion binding"/>
    <property type="evidence" value="ECO:0007669"/>
    <property type="project" value="UniProtKB-KW"/>
</dbReference>
<organism evidence="6 7">
    <name type="scientific">Skeletonema marinoi</name>
    <dbReference type="NCBI Taxonomy" id="267567"/>
    <lineage>
        <taxon>Eukaryota</taxon>
        <taxon>Sar</taxon>
        <taxon>Stramenopiles</taxon>
        <taxon>Ochrophyta</taxon>
        <taxon>Bacillariophyta</taxon>
        <taxon>Coscinodiscophyceae</taxon>
        <taxon>Thalassiosirophycidae</taxon>
        <taxon>Thalassiosirales</taxon>
        <taxon>Skeletonemataceae</taxon>
        <taxon>Skeletonema</taxon>
        <taxon>Skeletonema marinoi-dohrnii complex</taxon>
    </lineage>
</organism>
<dbReference type="InterPro" id="IPR002893">
    <property type="entry name" value="Znf_MYND"/>
</dbReference>
<keyword evidence="2 4" id="KW-0863">Zinc-finger</keyword>
<feature type="domain" description="MYND-type" evidence="5">
    <location>
        <begin position="189"/>
        <end position="230"/>
    </location>
</feature>
<evidence type="ECO:0000313" key="6">
    <source>
        <dbReference type="EMBL" id="KAK1744432.1"/>
    </source>
</evidence>
<dbReference type="Proteomes" id="UP001224775">
    <property type="component" value="Unassembled WGS sequence"/>
</dbReference>
<dbReference type="PROSITE" id="PS50865">
    <property type="entry name" value="ZF_MYND_2"/>
    <property type="match status" value="1"/>
</dbReference>
<evidence type="ECO:0000256" key="4">
    <source>
        <dbReference type="PROSITE-ProRule" id="PRU00134"/>
    </source>
</evidence>
<dbReference type="AlphaFoldDB" id="A0AAD9DEN6"/>
<evidence type="ECO:0000256" key="3">
    <source>
        <dbReference type="ARBA" id="ARBA00022833"/>
    </source>
</evidence>
<evidence type="ECO:0000256" key="2">
    <source>
        <dbReference type="ARBA" id="ARBA00022771"/>
    </source>
</evidence>
<keyword evidence="7" id="KW-1185">Reference proteome</keyword>
<dbReference type="EMBL" id="JATAAI010000007">
    <property type="protein sequence ID" value="KAK1744432.1"/>
    <property type="molecule type" value="Genomic_DNA"/>
</dbReference>
<sequence>MVSRKKAKGKARKAAKAKAEEEYAMSMFKPFSLTQFKKSSCTHGWNHDAYASSHDCYNFVEAVMEAFRRPKEATLHKYPEIWGDPTKFEWVASAFVSIGVEVLIRQDDKVGKLILSSVYSIAYSEWIHQHVACALHKSVPTMYMARLNDLMHADQRRVISYLKKRIPCSCLNALYDRVKHLPKKGLCGNFHCSSNKVELSKMWSCEGCLREHYCSEECQAADWSRHRETCKVWSEWEATEDAESS</sequence>
<proteinExistence type="predicted"/>